<comment type="caution">
    <text evidence="1">The sequence shown here is derived from an EMBL/GenBank/DDBJ whole genome shotgun (WGS) entry which is preliminary data.</text>
</comment>
<name>A0ABN9S1J0_9DINO</name>
<feature type="non-terminal residue" evidence="1">
    <location>
        <position position="1"/>
    </location>
</feature>
<dbReference type="InterPro" id="IPR013783">
    <property type="entry name" value="Ig-like_fold"/>
</dbReference>
<reference evidence="1" key="1">
    <citation type="submission" date="2023-10" db="EMBL/GenBank/DDBJ databases">
        <authorList>
            <person name="Chen Y."/>
            <person name="Shah S."/>
            <person name="Dougan E. K."/>
            <person name="Thang M."/>
            <person name="Chan C."/>
        </authorList>
    </citation>
    <scope>NUCLEOTIDE SEQUENCE [LARGE SCALE GENOMIC DNA]</scope>
</reference>
<proteinExistence type="predicted"/>
<keyword evidence="2" id="KW-1185">Reference proteome</keyword>
<dbReference type="Gene3D" id="2.60.40.10">
    <property type="entry name" value="Immunoglobulins"/>
    <property type="match status" value="1"/>
</dbReference>
<protein>
    <recommendedName>
        <fullName evidence="3">CST complex subunit CTC1</fullName>
    </recommendedName>
</protein>
<sequence length="1124" mass="117468">QDGQLTVALVDQPRGLGSTVGVAEVGVAGELLLTSATAGGLSIYDGGGECALGPPDSTFELLASVAEVNSSCPGCGAVCRATPRHTPEAELRFRARGAAGWPAGAARILPAIGELAPAEMAPVAVLAEGALLRFRGGAGLQELLQLRRGALVCLVGLHEVVGELARDDEWPLICRPPPLWDVEGLQVRVQLAIRHEVVGLEFVGGPFSLQVLDTPRATELVPRAAPVGARVPVAVELRHAPLVNLTLLCDFGPLGTVPAQLHGGKTAHCLAPEAQATAVVPLDLIAVLVVPSPLLMQRVRVPVSTAFAFEAPARLPFFAAESPESAPCGVRSVLRWRSAGEAFQALATAPYRCAWSRTELGDVTTSAVAFSPFGASCRVPASTRPRAVSVRLEDPTGRTVAEIPVFKYFAPLRGTWVLPDGRLTAESVVRFETNGAQFPSVVYGLPRPGVSVRCRLGALTYEPDEVDVDGVDCSVPAVTSGEYSLSLVQGGHVLSPVLVQVDGDSAVLEEAVAPRPSELPLALRALRPAAGLVSGGTAVVALLESPWPAVPLGVLCHFGSHVVQASLVAPGEVHCLSPLVAAPGVVDFHLTVGGSRPAADAPAALPFEFFEQAVAAVRPAAGGVEVALSRGVVRGPARCRVGAHMRRGERLDHRTIRCPLADSEVGRLRRAGGRAARVLRPRGGLNAAIVGAAIALRSTETPRWYLHVNGSGQLRAQRLYDASALFRAVAGGGSRVALYSALLGGYACPEPCPLDEAALGLPNGSEPPPPEEALLELADLGGREVLVFSPEVGQYAHLQEGTDDPFSWSREGNSRFRVEVRGETPATLALPTEVTELADDRVPQAVVQIALNDQDFGSPAAVEHATPPVLVGSQVSLDGRRLLFRAGGATDGALCVVGPMVFSQVQPLPTDAGWERACDIGAALLDSASLASLPPLGLVRSSLPSPLVPVALPASPAAALQLRSTSPAQGPRSGATKVTSSARVPEFFPEPQRFWCNFGPTAPPVAAERAMGGTLFERLVNQTVSLRSVAQRLYVHIRDNATVTAERSGEEEDRKFAVLDGGGGTVAFFNALHQRFLQVSGRNHGSAHSKISQLQDLAAVQLQVIPLRVSPPAHSGALPMRADG</sequence>
<gene>
    <name evidence="1" type="ORF">PCOR1329_LOCUS25053</name>
</gene>
<feature type="non-terminal residue" evidence="1">
    <location>
        <position position="1124"/>
    </location>
</feature>
<evidence type="ECO:0008006" key="3">
    <source>
        <dbReference type="Google" id="ProtNLM"/>
    </source>
</evidence>
<dbReference type="Proteomes" id="UP001189429">
    <property type="component" value="Unassembled WGS sequence"/>
</dbReference>
<accession>A0ABN9S1J0</accession>
<evidence type="ECO:0000313" key="1">
    <source>
        <dbReference type="EMBL" id="CAK0824722.1"/>
    </source>
</evidence>
<evidence type="ECO:0000313" key="2">
    <source>
        <dbReference type="Proteomes" id="UP001189429"/>
    </source>
</evidence>
<organism evidence="1 2">
    <name type="scientific">Prorocentrum cordatum</name>
    <dbReference type="NCBI Taxonomy" id="2364126"/>
    <lineage>
        <taxon>Eukaryota</taxon>
        <taxon>Sar</taxon>
        <taxon>Alveolata</taxon>
        <taxon>Dinophyceae</taxon>
        <taxon>Prorocentrales</taxon>
        <taxon>Prorocentraceae</taxon>
        <taxon>Prorocentrum</taxon>
    </lineage>
</organism>
<dbReference type="EMBL" id="CAUYUJ010008704">
    <property type="protein sequence ID" value="CAK0824722.1"/>
    <property type="molecule type" value="Genomic_DNA"/>
</dbReference>